<feature type="transmembrane region" description="Helical" evidence="1">
    <location>
        <begin position="60"/>
        <end position="81"/>
    </location>
</feature>
<proteinExistence type="predicted"/>
<keyword evidence="1" id="KW-0812">Transmembrane</keyword>
<reference evidence="3" key="1">
    <citation type="submission" date="2018-05" db="EMBL/GenBank/DDBJ databases">
        <title>Pedobacter paludis sp. nov., isolated from wetland soil.</title>
        <authorList>
            <person name="Zhang Y."/>
        </authorList>
    </citation>
    <scope>NUCLEOTIDE SEQUENCE [LARGE SCALE GENOMIC DNA]</scope>
    <source>
        <strain evidence="3">R-8</strain>
    </source>
</reference>
<organism evidence="2 3">
    <name type="scientific">Pedobacter paludis</name>
    <dbReference type="NCBI Taxonomy" id="2203212"/>
    <lineage>
        <taxon>Bacteria</taxon>
        <taxon>Pseudomonadati</taxon>
        <taxon>Bacteroidota</taxon>
        <taxon>Sphingobacteriia</taxon>
        <taxon>Sphingobacteriales</taxon>
        <taxon>Sphingobacteriaceae</taxon>
        <taxon>Pedobacter</taxon>
    </lineage>
</organism>
<protein>
    <submittedName>
        <fullName evidence="2">Uncharacterized protein</fullName>
    </submittedName>
</protein>
<accession>A0A317EVX8</accession>
<evidence type="ECO:0000313" key="2">
    <source>
        <dbReference type="EMBL" id="PWS30612.1"/>
    </source>
</evidence>
<name>A0A317EVX8_9SPHI</name>
<dbReference type="Proteomes" id="UP000245391">
    <property type="component" value="Unassembled WGS sequence"/>
</dbReference>
<keyword evidence="3" id="KW-1185">Reference proteome</keyword>
<evidence type="ECO:0000313" key="3">
    <source>
        <dbReference type="Proteomes" id="UP000245391"/>
    </source>
</evidence>
<sequence>MTTKKIFLICTGIFLGVILLGSSFTSASDGNDVIGFPFTFYQYLGGKKFPEPVSRHSFNAVIFLADLLISFGIPFLILFYLNRKK</sequence>
<dbReference type="AlphaFoldDB" id="A0A317EVX8"/>
<evidence type="ECO:0000256" key="1">
    <source>
        <dbReference type="SAM" id="Phobius"/>
    </source>
</evidence>
<gene>
    <name evidence="2" type="ORF">DF947_16920</name>
</gene>
<dbReference type="EMBL" id="QGNY01000006">
    <property type="protein sequence ID" value="PWS30612.1"/>
    <property type="molecule type" value="Genomic_DNA"/>
</dbReference>
<comment type="caution">
    <text evidence="2">The sequence shown here is derived from an EMBL/GenBank/DDBJ whole genome shotgun (WGS) entry which is preliminary data.</text>
</comment>
<keyword evidence="1" id="KW-0472">Membrane</keyword>
<keyword evidence="1" id="KW-1133">Transmembrane helix</keyword>